<feature type="domain" description="HMG box" evidence="7">
    <location>
        <begin position="65"/>
        <end position="135"/>
    </location>
</feature>
<dbReference type="InterPro" id="IPR050917">
    <property type="entry name" value="SOX_TF"/>
</dbReference>
<dbReference type="Pfam" id="PF00505">
    <property type="entry name" value="HMG_box"/>
    <property type="match status" value="1"/>
</dbReference>
<gene>
    <name evidence="8" type="ORF">NEZAVI_LOCUS8363</name>
</gene>
<feature type="region of interest" description="Disordered" evidence="6">
    <location>
        <begin position="128"/>
        <end position="156"/>
    </location>
</feature>
<feature type="region of interest" description="Disordered" evidence="6">
    <location>
        <begin position="292"/>
        <end position="316"/>
    </location>
</feature>
<evidence type="ECO:0000313" key="9">
    <source>
        <dbReference type="Proteomes" id="UP001152798"/>
    </source>
</evidence>
<dbReference type="Proteomes" id="UP001152798">
    <property type="component" value="Chromosome 4"/>
</dbReference>
<dbReference type="GO" id="GO:0005634">
    <property type="term" value="C:nucleus"/>
    <property type="evidence" value="ECO:0007669"/>
    <property type="project" value="UniProtKB-SubCell"/>
</dbReference>
<dbReference type="FunFam" id="1.10.30.10:FF:000004">
    <property type="entry name" value="Transcription factor SOX-10"/>
    <property type="match status" value="1"/>
</dbReference>
<keyword evidence="5" id="KW-0539">Nucleus</keyword>
<dbReference type="SUPFAM" id="SSF47095">
    <property type="entry name" value="HMG-box"/>
    <property type="match status" value="1"/>
</dbReference>
<evidence type="ECO:0000256" key="3">
    <source>
        <dbReference type="ARBA" id="ARBA00023125"/>
    </source>
</evidence>
<accession>A0A9P0MQA7</accession>
<name>A0A9P0MQA7_NEZVI</name>
<dbReference type="Gene3D" id="1.10.30.10">
    <property type="entry name" value="High mobility group box domain"/>
    <property type="match status" value="1"/>
</dbReference>
<organism evidence="8 9">
    <name type="scientific">Nezara viridula</name>
    <name type="common">Southern green stink bug</name>
    <name type="synonym">Cimex viridulus</name>
    <dbReference type="NCBI Taxonomy" id="85310"/>
    <lineage>
        <taxon>Eukaryota</taxon>
        <taxon>Metazoa</taxon>
        <taxon>Ecdysozoa</taxon>
        <taxon>Arthropoda</taxon>
        <taxon>Hexapoda</taxon>
        <taxon>Insecta</taxon>
        <taxon>Pterygota</taxon>
        <taxon>Neoptera</taxon>
        <taxon>Paraneoptera</taxon>
        <taxon>Hemiptera</taxon>
        <taxon>Heteroptera</taxon>
        <taxon>Panheteroptera</taxon>
        <taxon>Pentatomomorpha</taxon>
        <taxon>Pentatomoidea</taxon>
        <taxon>Pentatomidae</taxon>
        <taxon>Pentatominae</taxon>
        <taxon>Nezara</taxon>
    </lineage>
</organism>
<evidence type="ECO:0000313" key="8">
    <source>
        <dbReference type="EMBL" id="CAH1398772.1"/>
    </source>
</evidence>
<evidence type="ECO:0000256" key="2">
    <source>
        <dbReference type="ARBA" id="ARBA00023015"/>
    </source>
</evidence>
<comment type="subcellular location">
    <subcellularLocation>
        <location evidence="1">Nucleus</location>
    </subcellularLocation>
</comment>
<feature type="region of interest" description="Disordered" evidence="6">
    <location>
        <begin position="188"/>
        <end position="215"/>
    </location>
</feature>
<feature type="compositionally biased region" description="Low complexity" evidence="6">
    <location>
        <begin position="144"/>
        <end position="155"/>
    </location>
</feature>
<dbReference type="GO" id="GO:0000978">
    <property type="term" value="F:RNA polymerase II cis-regulatory region sequence-specific DNA binding"/>
    <property type="evidence" value="ECO:0007669"/>
    <property type="project" value="TreeGrafter"/>
</dbReference>
<keyword evidence="2" id="KW-0805">Transcription regulation</keyword>
<evidence type="ECO:0000256" key="1">
    <source>
        <dbReference type="ARBA" id="ARBA00004123"/>
    </source>
</evidence>
<dbReference type="GO" id="GO:0000981">
    <property type="term" value="F:DNA-binding transcription factor activity, RNA polymerase II-specific"/>
    <property type="evidence" value="ECO:0007669"/>
    <property type="project" value="TreeGrafter"/>
</dbReference>
<evidence type="ECO:0000259" key="7">
    <source>
        <dbReference type="SMART" id="SM00398"/>
    </source>
</evidence>
<reference evidence="8" key="1">
    <citation type="submission" date="2022-01" db="EMBL/GenBank/DDBJ databases">
        <authorList>
            <person name="King R."/>
        </authorList>
    </citation>
    <scope>NUCLEOTIDE SEQUENCE</scope>
</reference>
<evidence type="ECO:0000256" key="4">
    <source>
        <dbReference type="ARBA" id="ARBA00023163"/>
    </source>
</evidence>
<sequence length="316" mass="35946">MSARSFIVRTAHASLLSGPAPEGGTAPAQPPNKDLDLAVNKALQAFDWNQVPRVTKNSSEKKKAHVKRPMNAFMVWAQAARRRLSDQYPTLHNAELSKTLGQLWKEMADKDKKPFVLEAERLRVVHKRMHPDYKYQPRRRKPPGKQQQQRPIQQQTACKPSVCKQAICKPQYATYPTALDYSGSDIKMEDQLSSSGDSEYGPPTPPTTPNKPGLRLPIQPYYPGSVNGQDILLDEYPVEPVDNNELDQYLHYQQQPPQWEASAEDYSQADGQRSHDPQKYFPVATSSTFQGYTPGPYYSPQPPYYQQRSEQWPTFV</sequence>
<dbReference type="AlphaFoldDB" id="A0A9P0MQA7"/>
<dbReference type="InterPro" id="IPR009071">
    <property type="entry name" value="HMG_box_dom"/>
</dbReference>
<feature type="region of interest" description="Disordered" evidence="6">
    <location>
        <begin position="257"/>
        <end position="280"/>
    </location>
</feature>
<feature type="region of interest" description="Disordered" evidence="6">
    <location>
        <begin position="14"/>
        <end position="34"/>
    </location>
</feature>
<keyword evidence="3" id="KW-0238">DNA-binding</keyword>
<dbReference type="OrthoDB" id="6247875at2759"/>
<evidence type="ECO:0000256" key="6">
    <source>
        <dbReference type="SAM" id="MobiDB-lite"/>
    </source>
</evidence>
<dbReference type="CDD" id="cd22031">
    <property type="entry name" value="HMG-box_SoxE"/>
    <property type="match status" value="1"/>
</dbReference>
<dbReference type="PANTHER" id="PTHR45803">
    <property type="entry name" value="SOX100B"/>
    <property type="match status" value="1"/>
</dbReference>
<dbReference type="InterPro" id="IPR036910">
    <property type="entry name" value="HMG_box_dom_sf"/>
</dbReference>
<evidence type="ECO:0000256" key="5">
    <source>
        <dbReference type="ARBA" id="ARBA00023242"/>
    </source>
</evidence>
<dbReference type="PANTHER" id="PTHR45803:SF5">
    <property type="entry name" value="SOX100B"/>
    <property type="match status" value="1"/>
</dbReference>
<dbReference type="SMART" id="SM00398">
    <property type="entry name" value="HMG"/>
    <property type="match status" value="1"/>
</dbReference>
<dbReference type="EMBL" id="OV725080">
    <property type="protein sequence ID" value="CAH1398772.1"/>
    <property type="molecule type" value="Genomic_DNA"/>
</dbReference>
<keyword evidence="9" id="KW-1185">Reference proteome</keyword>
<proteinExistence type="predicted"/>
<keyword evidence="4" id="KW-0804">Transcription</keyword>
<protein>
    <recommendedName>
        <fullName evidence="7">HMG box domain-containing protein</fullName>
    </recommendedName>
</protein>